<dbReference type="SUPFAM" id="SSF49478">
    <property type="entry name" value="Cna protein B-type domain"/>
    <property type="match status" value="1"/>
</dbReference>
<sequence length="249" mass="28529">MRLFKWIGSVLVSVFLMVTAVTAKEEGYCVEGKVLDEKGHPVQGASFTLYQYGAVMKDAVITNAKGEWKITELPAGDYVLSQESSPYGYEMMEKPLAISLQQDKTLVVDTIRNAHMEGSVRIWLQDEKGKAIAKMSLQVLDEQNQRCCQGETNQEGMFMAEHLFLGNYRLAVLDEHLYKENEEGLRFTMTSKNHKQIQNIYFHLQKKSGNVSSSHDALYLFFGLCLIACGSIWWYLHYHGFQQLRKDFM</sequence>
<keyword evidence="8" id="KW-1185">Reference proteome</keyword>
<keyword evidence="3 5" id="KW-0732">Signal</keyword>
<feature type="signal peptide" evidence="5">
    <location>
        <begin position="1"/>
        <end position="23"/>
    </location>
</feature>
<dbReference type="Gene3D" id="2.60.40.10">
    <property type="entry name" value="Immunoglobulins"/>
    <property type="match status" value="1"/>
</dbReference>
<gene>
    <name evidence="7" type="ORF">EDD61_11176</name>
</gene>
<evidence type="ECO:0000256" key="1">
    <source>
        <dbReference type="ARBA" id="ARBA00007257"/>
    </source>
</evidence>
<dbReference type="AlphaFoldDB" id="A0A4R3TBE0"/>
<organism evidence="7 8">
    <name type="scientific">Longicatena caecimuris</name>
    <dbReference type="NCBI Taxonomy" id="1796635"/>
    <lineage>
        <taxon>Bacteria</taxon>
        <taxon>Bacillati</taxon>
        <taxon>Bacillota</taxon>
        <taxon>Erysipelotrichia</taxon>
        <taxon>Erysipelotrichales</taxon>
        <taxon>Erysipelotrichaceae</taxon>
        <taxon>Longicatena</taxon>
    </lineage>
</organism>
<proteinExistence type="inferred from homology"/>
<dbReference type="PANTHER" id="PTHR36108">
    <property type="entry name" value="COLOSSIN-B-RELATED"/>
    <property type="match status" value="1"/>
</dbReference>
<dbReference type="RefSeq" id="WP_119983638.1">
    <property type="nucleotide sequence ID" value="NZ_JANKBG010000011.1"/>
</dbReference>
<evidence type="ECO:0000313" key="8">
    <source>
        <dbReference type="Proteomes" id="UP000295773"/>
    </source>
</evidence>
<evidence type="ECO:0000259" key="6">
    <source>
        <dbReference type="Pfam" id="PF17802"/>
    </source>
</evidence>
<keyword evidence="4" id="KW-0812">Transmembrane</keyword>
<evidence type="ECO:0000313" key="7">
    <source>
        <dbReference type="EMBL" id="TCU59148.1"/>
    </source>
</evidence>
<feature type="transmembrane region" description="Helical" evidence="4">
    <location>
        <begin position="217"/>
        <end position="236"/>
    </location>
</feature>
<evidence type="ECO:0000256" key="3">
    <source>
        <dbReference type="ARBA" id="ARBA00022729"/>
    </source>
</evidence>
<keyword evidence="7" id="KW-0645">Protease</keyword>
<protein>
    <submittedName>
        <fullName evidence="7">Carboxypeptidase family protein</fullName>
    </submittedName>
</protein>
<accession>A0A4R3TBE0</accession>
<dbReference type="InterPro" id="IPR041033">
    <property type="entry name" value="SpaA_PFL_dom_1"/>
</dbReference>
<keyword evidence="4" id="KW-0472">Membrane</keyword>
<dbReference type="Pfam" id="PF17802">
    <property type="entry name" value="SpaA"/>
    <property type="match status" value="1"/>
</dbReference>
<comment type="caution">
    <text evidence="7">The sequence shown here is derived from an EMBL/GenBank/DDBJ whole genome shotgun (WGS) entry which is preliminary data.</text>
</comment>
<feature type="domain" description="SpaA-like prealbumin fold" evidence="6">
    <location>
        <begin position="35"/>
        <end position="109"/>
    </location>
</feature>
<dbReference type="GO" id="GO:0004180">
    <property type="term" value="F:carboxypeptidase activity"/>
    <property type="evidence" value="ECO:0007669"/>
    <property type="project" value="UniProtKB-KW"/>
</dbReference>
<reference evidence="7 8" key="1">
    <citation type="submission" date="2019-03" db="EMBL/GenBank/DDBJ databases">
        <title>Genomic Encyclopedia of Type Strains, Phase IV (KMG-IV): sequencing the most valuable type-strain genomes for metagenomic binning, comparative biology and taxonomic classification.</title>
        <authorList>
            <person name="Goeker M."/>
        </authorList>
    </citation>
    <scope>NUCLEOTIDE SEQUENCE [LARGE SCALE GENOMIC DNA]</scope>
    <source>
        <strain evidence="7 8">DSM 29481</strain>
    </source>
</reference>
<evidence type="ECO:0000256" key="4">
    <source>
        <dbReference type="SAM" id="Phobius"/>
    </source>
</evidence>
<name>A0A4R3TBE0_9FIRM</name>
<dbReference type="EMBL" id="SMBP01000011">
    <property type="protein sequence ID" value="TCU59148.1"/>
    <property type="molecule type" value="Genomic_DNA"/>
</dbReference>
<keyword evidence="4" id="KW-1133">Transmembrane helix</keyword>
<keyword evidence="7" id="KW-0378">Hydrolase</keyword>
<evidence type="ECO:0000256" key="5">
    <source>
        <dbReference type="SAM" id="SignalP"/>
    </source>
</evidence>
<dbReference type="PANTHER" id="PTHR36108:SF13">
    <property type="entry name" value="COLOSSIN-B-RELATED"/>
    <property type="match status" value="1"/>
</dbReference>
<keyword evidence="7" id="KW-0121">Carboxypeptidase</keyword>
<feature type="chain" id="PRO_5020692260" evidence="5">
    <location>
        <begin position="24"/>
        <end position="249"/>
    </location>
</feature>
<dbReference type="InterPro" id="IPR013783">
    <property type="entry name" value="Ig-like_fold"/>
</dbReference>
<keyword evidence="2" id="KW-0964">Secreted</keyword>
<evidence type="ECO:0000256" key="2">
    <source>
        <dbReference type="ARBA" id="ARBA00022525"/>
    </source>
</evidence>
<dbReference type="Proteomes" id="UP000295773">
    <property type="component" value="Unassembled WGS sequence"/>
</dbReference>
<comment type="similarity">
    <text evidence="1">Belongs to the serine-aspartate repeat-containing protein (SDr) family.</text>
</comment>